<protein>
    <submittedName>
        <fullName evidence="2">Uncharacterized protein</fullName>
    </submittedName>
</protein>
<dbReference type="AlphaFoldDB" id="A0A5N5IA30"/>
<sequence length="398" mass="44583">MVMMEGWSQTTISPLLPRSLIASLFIFADKSFVNLSQKSKLLQLLRYTFVTSFLFLLRLLPPLNPNNNQQYKPPNKNASNHTSDHYDYTPASFSGGATITGGGDSAIARALSQLLSLVNDIPVSSRKYQVVRSLAENLIDDNHKEGVEALRQVNRTVLSAAFSTTLSQLEAAAILEQQGEVLRGDGVDLLGNARPVEYRWSPVLRVVRSIRDVSWIRETRASGTRSSAEKLAAEVLWLAEKLAACDSADEAVRRWAAAFNLARLSLSVEPRLQASLVKTSALLFKHAKQLGKDEADDGIKKEQHKQTKMQMLMSWLPLLCKASNGTDVPVLSIAERTELERVLEETIEMLEDEENQEKVLSLWLHHFTHSSFSDWPSLHASYARWCNTSRKLLLHHHA</sequence>
<dbReference type="GO" id="GO:0016567">
    <property type="term" value="P:protein ubiquitination"/>
    <property type="evidence" value="ECO:0007669"/>
    <property type="project" value="UniProtKB-UniPathway"/>
</dbReference>
<reference evidence="2 3" key="3">
    <citation type="submission" date="2019-11" db="EMBL/GenBank/DDBJ databases">
        <title>A de novo genome assembly of a pear dwarfing rootstock.</title>
        <authorList>
            <person name="Wang F."/>
            <person name="Wang J."/>
            <person name="Li S."/>
            <person name="Zhang Y."/>
            <person name="Fang M."/>
            <person name="Ma L."/>
            <person name="Zhao Y."/>
            <person name="Jiang S."/>
        </authorList>
    </citation>
    <scope>NUCLEOTIDE SEQUENCE [LARGE SCALE GENOMIC DNA]</scope>
    <source>
        <strain evidence="2">S2</strain>
        <tissue evidence="2">Leaf</tissue>
    </source>
</reference>
<gene>
    <name evidence="2" type="ORF">D8674_025965</name>
</gene>
<accession>A0A5N5IA30</accession>
<feature type="compositionally biased region" description="Low complexity" evidence="1">
    <location>
        <begin position="66"/>
        <end position="77"/>
    </location>
</feature>
<proteinExistence type="predicted"/>
<reference evidence="3" key="2">
    <citation type="submission" date="2019-10" db="EMBL/GenBank/DDBJ databases">
        <title>A de novo genome assembly of a pear dwarfing rootstock.</title>
        <authorList>
            <person name="Wang F."/>
            <person name="Wang J."/>
            <person name="Li S."/>
            <person name="Zhang Y."/>
            <person name="Fang M."/>
            <person name="Ma L."/>
            <person name="Zhao Y."/>
            <person name="Jiang S."/>
        </authorList>
    </citation>
    <scope>NUCLEOTIDE SEQUENCE [LARGE SCALE GENOMIC DNA]</scope>
</reference>
<evidence type="ECO:0000313" key="3">
    <source>
        <dbReference type="Proteomes" id="UP000327157"/>
    </source>
</evidence>
<organism evidence="2 3">
    <name type="scientific">Pyrus ussuriensis x Pyrus communis</name>
    <dbReference type="NCBI Taxonomy" id="2448454"/>
    <lineage>
        <taxon>Eukaryota</taxon>
        <taxon>Viridiplantae</taxon>
        <taxon>Streptophyta</taxon>
        <taxon>Embryophyta</taxon>
        <taxon>Tracheophyta</taxon>
        <taxon>Spermatophyta</taxon>
        <taxon>Magnoliopsida</taxon>
        <taxon>eudicotyledons</taxon>
        <taxon>Gunneridae</taxon>
        <taxon>Pentapetalae</taxon>
        <taxon>rosids</taxon>
        <taxon>fabids</taxon>
        <taxon>Rosales</taxon>
        <taxon>Rosaceae</taxon>
        <taxon>Amygdaloideae</taxon>
        <taxon>Maleae</taxon>
        <taxon>Pyrus</taxon>
    </lineage>
</organism>
<dbReference type="EMBL" id="SMOL01000004">
    <property type="protein sequence ID" value="KAB2635431.1"/>
    <property type="molecule type" value="Genomic_DNA"/>
</dbReference>
<dbReference type="PANTHER" id="PTHR31060">
    <property type="entry name" value="OSJNBA0011J08.25 PROTEIN-RELATED"/>
    <property type="match status" value="1"/>
</dbReference>
<dbReference type="UniPathway" id="UPA00143"/>
<keyword evidence="3" id="KW-1185">Reference proteome</keyword>
<dbReference type="Proteomes" id="UP000327157">
    <property type="component" value="Chromosome 5"/>
</dbReference>
<comment type="caution">
    <text evidence="2">The sequence shown here is derived from an EMBL/GenBank/DDBJ whole genome shotgun (WGS) entry which is preliminary data.</text>
</comment>
<feature type="region of interest" description="Disordered" evidence="1">
    <location>
        <begin position="66"/>
        <end position="87"/>
    </location>
</feature>
<reference evidence="2 3" key="1">
    <citation type="submission" date="2019-09" db="EMBL/GenBank/DDBJ databases">
        <authorList>
            <person name="Ou C."/>
        </authorList>
    </citation>
    <scope>NUCLEOTIDE SEQUENCE [LARGE SCALE GENOMIC DNA]</scope>
    <source>
        <strain evidence="2">S2</strain>
        <tissue evidence="2">Leaf</tissue>
    </source>
</reference>
<name>A0A5N5IA30_9ROSA</name>
<dbReference type="PANTHER" id="PTHR31060:SF4">
    <property type="entry name" value="1,8-CINEOLE SYNTHASE"/>
    <property type="match status" value="1"/>
</dbReference>
<dbReference type="OrthoDB" id="678132at2759"/>
<dbReference type="InterPro" id="IPR038920">
    <property type="entry name" value="At3g05675-like"/>
</dbReference>
<evidence type="ECO:0000256" key="1">
    <source>
        <dbReference type="SAM" id="MobiDB-lite"/>
    </source>
</evidence>
<evidence type="ECO:0000313" key="2">
    <source>
        <dbReference type="EMBL" id="KAB2635431.1"/>
    </source>
</evidence>